<dbReference type="EMBL" id="KR584663">
    <property type="protein sequence ID" value="AKN63379.1"/>
    <property type="molecule type" value="Genomic_DNA"/>
</dbReference>
<name>Q6QXL1_GVAS</name>
<reference evidence="1 3" key="1">
    <citation type="submission" date="2004-09" db="EMBL/GenBank/DDBJ databases">
        <authorList>
            <person name="Ai X.L."/>
            <person name="Wang Z.F."/>
            <person name="Wang B."/>
            <person name="Zhang W."/>
            <person name="Li F."/>
            <person name="Fu J.H."/>
            <person name="Cui C.S."/>
            <person name="Shi Y.H."/>
            <person name="He M."/>
        </authorList>
    </citation>
    <scope>NUCLEOTIDE SEQUENCE [LARGE SCALE GENOMIC DNA]</scope>
</reference>
<evidence type="ECO:0000313" key="1">
    <source>
        <dbReference type="EMBL" id="AAS82647.1"/>
    </source>
</evidence>
<evidence type="ECO:0000313" key="4">
    <source>
        <dbReference type="Proteomes" id="UP000232958"/>
    </source>
</evidence>
<proteinExistence type="predicted"/>
<evidence type="ECO:0000313" key="2">
    <source>
        <dbReference type="EMBL" id="AKN63379.1"/>
    </source>
</evidence>
<reference evidence="2 4" key="2">
    <citation type="submission" date="2015-05" db="EMBL/GenBank/DDBJ databases">
        <title>Complete Sequence of an Agrotis segetum granulovirus isolate from Europe.</title>
        <authorList>
            <person name="Gueli Alletti G."/>
            <person name="Wennmann J.T."/>
            <person name="Jehle J.A."/>
        </authorList>
    </citation>
    <scope>NUCLEOTIDE SEQUENCE [LARGE SCALE GENOMIC DNA]</scope>
    <source>
        <strain evidence="2 4">DA</strain>
    </source>
</reference>
<organismHost>
    <name type="scientific">Agrotis segetum</name>
    <name type="common">Turnip moth</name>
    <dbReference type="NCBI Taxonomy" id="47767"/>
</organismHost>
<protein>
    <submittedName>
        <fullName evidence="1">ORF92</fullName>
    </submittedName>
</protein>
<sequence length="50" mass="5688">MYVCPVPYSVHGVLSCKELSLIGNTRLLFLFFKPSIIERSKESLLNPTVF</sequence>
<keyword evidence="4" id="KW-1185">Reference proteome</keyword>
<dbReference type="Proteomes" id="UP000232958">
    <property type="component" value="Segment"/>
</dbReference>
<dbReference type="EMBL" id="AY522332">
    <property type="protein sequence ID" value="AAS82647.1"/>
    <property type="molecule type" value="Genomic_DNA"/>
</dbReference>
<dbReference type="Proteomes" id="UP000202635">
    <property type="component" value="Genome"/>
</dbReference>
<evidence type="ECO:0000313" key="3">
    <source>
        <dbReference type="Proteomes" id="UP000202635"/>
    </source>
</evidence>
<organism evidence="1 3">
    <name type="scientific">Agrotis segetum granulosis virus</name>
    <name type="common">AsGV</name>
    <name type="synonym">Agrotis segetum granulovirus</name>
    <dbReference type="NCBI Taxonomy" id="10464"/>
    <lineage>
        <taxon>Viruses</taxon>
        <taxon>Viruses incertae sedis</taxon>
        <taxon>Naldaviricetes</taxon>
        <taxon>Lefavirales</taxon>
        <taxon>Baculoviridae</taxon>
        <taxon>Betabaculovirus</taxon>
        <taxon>Betabaculovirus agsegetum</taxon>
    </lineage>
</organism>
<accession>Q6QXL1</accession>
<gene>
    <name evidence="1" type="primary">ORF92</name>
    <name evidence="2" type="ORF">AsGV106</name>
    <name evidence="1" type="ORF">AsGVgp092</name>
</gene>